<keyword evidence="8" id="KW-0456">Lyase</keyword>
<dbReference type="GO" id="GO:0046872">
    <property type="term" value="F:metal ion binding"/>
    <property type="evidence" value="ECO:0007669"/>
    <property type="project" value="UniProtKB-KW"/>
</dbReference>
<evidence type="ECO:0000256" key="1">
    <source>
        <dbReference type="ARBA" id="ARBA00001947"/>
    </source>
</evidence>
<dbReference type="UniPathway" id="UPA00391"/>
<comment type="cofactor">
    <cofactor evidence="1">
        <name>Zn(2+)</name>
        <dbReference type="ChEBI" id="CHEBI:29105"/>
    </cofactor>
</comment>
<dbReference type="AlphaFoldDB" id="A0A1B8QBZ4"/>
<evidence type="ECO:0000256" key="10">
    <source>
        <dbReference type="ARBA" id="ARBA00048807"/>
    </source>
</evidence>
<dbReference type="OrthoDB" id="9804698at2"/>
<dbReference type="RefSeq" id="WP_067236902.1">
    <property type="nucleotide sequence ID" value="NZ_LZMZ01000020.1"/>
</dbReference>
<dbReference type="InterPro" id="IPR038418">
    <property type="entry name" value="6-PTP_synth/QueD_sf"/>
</dbReference>
<reference evidence="11 12" key="1">
    <citation type="submission" date="2016-06" db="EMBL/GenBank/DDBJ databases">
        <title>Draft genome of Moraxella atlantae CCUG 66109.</title>
        <authorList>
            <person name="Salva-Serra F."/>
            <person name="Engstrom-Jakobsson H."/>
            <person name="Thorell K."/>
            <person name="Gonzales-Siles L."/>
            <person name="Karlsson R."/>
            <person name="Boulund F."/>
            <person name="Engstrand L."/>
            <person name="Kristiansson E."/>
            <person name="Moore E."/>
        </authorList>
    </citation>
    <scope>NUCLEOTIDE SEQUENCE [LARGE SCALE GENOMIC DNA]</scope>
    <source>
        <strain evidence="11 12">CCUG 66109</strain>
    </source>
</reference>
<dbReference type="Proteomes" id="UP000092508">
    <property type="component" value="Unassembled WGS sequence"/>
</dbReference>
<evidence type="ECO:0000256" key="9">
    <source>
        <dbReference type="ARBA" id="ARBA00031449"/>
    </source>
</evidence>
<keyword evidence="6" id="KW-0479">Metal-binding</keyword>
<dbReference type="EC" id="4.1.2.50" evidence="4"/>
<dbReference type="Pfam" id="PF01242">
    <property type="entry name" value="PTPS"/>
    <property type="match status" value="1"/>
</dbReference>
<dbReference type="GO" id="GO:0070497">
    <property type="term" value="F:6-carboxytetrahydropterin synthase activity"/>
    <property type="evidence" value="ECO:0007669"/>
    <property type="project" value="UniProtKB-EC"/>
</dbReference>
<organism evidence="11 12">
    <name type="scientific">Faucicola atlantae</name>
    <dbReference type="NCBI Taxonomy" id="34059"/>
    <lineage>
        <taxon>Bacteria</taxon>
        <taxon>Pseudomonadati</taxon>
        <taxon>Pseudomonadota</taxon>
        <taxon>Gammaproteobacteria</taxon>
        <taxon>Moraxellales</taxon>
        <taxon>Moraxellaceae</taxon>
        <taxon>Faucicola</taxon>
    </lineage>
</organism>
<comment type="pathway">
    <text evidence="2">Purine metabolism; 7-cyano-7-deazaguanine biosynthesis.</text>
</comment>
<sequence>MRIRKLFKFENAHVVRNCSSTRCKFSIHGHSYQIELILQANRLDHGQMVYDFGLLKGAIKDIIDSFDHAICFWNQDNPDYISACKQFSQRWVSLPVSPSAEQFSRVIFFWAREILKQTQMQNGEADVEVYSVIAHETATGYAQCFAEDVDNAHMGALKLSDFEFSEQVKAEWTDPLMYDKLINGERFVNPQVDLQVIDNQNG</sequence>
<evidence type="ECO:0000313" key="12">
    <source>
        <dbReference type="Proteomes" id="UP000092508"/>
    </source>
</evidence>
<dbReference type="InterPro" id="IPR007115">
    <property type="entry name" value="6-PTP_synth/QueD"/>
</dbReference>
<comment type="caution">
    <text evidence="11">The sequence shown here is derived from an EMBL/GenBank/DDBJ whole genome shotgun (WGS) entry which is preliminary data.</text>
</comment>
<evidence type="ECO:0000256" key="2">
    <source>
        <dbReference type="ARBA" id="ARBA00005061"/>
    </source>
</evidence>
<evidence type="ECO:0000256" key="3">
    <source>
        <dbReference type="ARBA" id="ARBA00008900"/>
    </source>
</evidence>
<proteinExistence type="inferred from homology"/>
<keyword evidence="7" id="KW-0862">Zinc</keyword>
<evidence type="ECO:0000256" key="8">
    <source>
        <dbReference type="ARBA" id="ARBA00023239"/>
    </source>
</evidence>
<name>A0A1B8QBZ4_9GAMM</name>
<dbReference type="Gene3D" id="3.30.479.10">
    <property type="entry name" value="6-pyruvoyl tetrahydropterin synthase/QueD"/>
    <property type="match status" value="1"/>
</dbReference>
<evidence type="ECO:0000256" key="5">
    <source>
        <dbReference type="ARBA" id="ARBA00018141"/>
    </source>
</evidence>
<evidence type="ECO:0000256" key="7">
    <source>
        <dbReference type="ARBA" id="ARBA00022833"/>
    </source>
</evidence>
<dbReference type="PANTHER" id="PTHR12589">
    <property type="entry name" value="PYRUVOYL TETRAHYDROBIOPTERIN SYNTHASE"/>
    <property type="match status" value="1"/>
</dbReference>
<evidence type="ECO:0000256" key="4">
    <source>
        <dbReference type="ARBA" id="ARBA00012982"/>
    </source>
</evidence>
<gene>
    <name evidence="11" type="ORF">A9308_07095</name>
</gene>
<dbReference type="PANTHER" id="PTHR12589:SF7">
    <property type="entry name" value="6-PYRUVOYL TETRAHYDROBIOPTERIN SYNTHASE"/>
    <property type="match status" value="1"/>
</dbReference>
<dbReference type="SUPFAM" id="SSF55620">
    <property type="entry name" value="Tetrahydrobiopterin biosynthesis enzymes-like"/>
    <property type="match status" value="1"/>
</dbReference>
<dbReference type="STRING" id="34059.A9308_07095"/>
<comment type="similarity">
    <text evidence="3">Belongs to the PTPS family. QueD subfamily.</text>
</comment>
<evidence type="ECO:0000256" key="6">
    <source>
        <dbReference type="ARBA" id="ARBA00022723"/>
    </source>
</evidence>
<protein>
    <recommendedName>
        <fullName evidence="5">6-carboxy-5,6,7,8-tetrahydropterin synthase</fullName>
        <ecNumber evidence="4">4.1.2.50</ecNumber>
    </recommendedName>
    <alternativeName>
        <fullName evidence="9">Queuosine biosynthesis protein QueD</fullName>
    </alternativeName>
</protein>
<dbReference type="EMBL" id="LZMZ01000020">
    <property type="protein sequence ID" value="OBX78177.1"/>
    <property type="molecule type" value="Genomic_DNA"/>
</dbReference>
<evidence type="ECO:0000313" key="11">
    <source>
        <dbReference type="EMBL" id="OBX78177.1"/>
    </source>
</evidence>
<accession>A0A1B8QBZ4</accession>
<comment type="catalytic activity">
    <reaction evidence="10">
        <text>7,8-dihydroneopterin 3'-triphosphate + H2O = 6-carboxy-5,6,7,8-tetrahydropterin + triphosphate + acetaldehyde + 2 H(+)</text>
        <dbReference type="Rhea" id="RHEA:27966"/>
        <dbReference type="ChEBI" id="CHEBI:15343"/>
        <dbReference type="ChEBI" id="CHEBI:15377"/>
        <dbReference type="ChEBI" id="CHEBI:15378"/>
        <dbReference type="ChEBI" id="CHEBI:18036"/>
        <dbReference type="ChEBI" id="CHEBI:58462"/>
        <dbReference type="ChEBI" id="CHEBI:61032"/>
        <dbReference type="EC" id="4.1.2.50"/>
    </reaction>
</comment>